<dbReference type="InterPro" id="IPR001647">
    <property type="entry name" value="HTH_TetR"/>
</dbReference>
<dbReference type="RefSeq" id="WP_246420468.1">
    <property type="nucleotide sequence ID" value="NZ_JACHXU010000017.1"/>
</dbReference>
<sequence>MRPQRGKQKLLDAATDLFESRGYFSTTVEQITEQAGVSKGLVYNYYASKEELLVGLIESATTRMESVAESLTPSETIEDSLSKFVDNYLSFLQSERRFLKLQLSLMLMPELRDVVHEAQETRATLLLSTITGWLREARVDHPKGNARLFLAMLDGVALHYLCIYEQYPLRTMKPRLMQAVCDICNQSESNA</sequence>
<dbReference type="AlphaFoldDB" id="A0A7W5E1V6"/>
<dbReference type="InterPro" id="IPR009057">
    <property type="entry name" value="Homeodomain-like_sf"/>
</dbReference>
<gene>
    <name evidence="4" type="ORF">FHS27_004511</name>
</gene>
<dbReference type="PROSITE" id="PS50977">
    <property type="entry name" value="HTH_TETR_2"/>
    <property type="match status" value="1"/>
</dbReference>
<accession>A0A7W5E1V6</accession>
<evidence type="ECO:0000256" key="1">
    <source>
        <dbReference type="ARBA" id="ARBA00023125"/>
    </source>
</evidence>
<organism evidence="4 5">
    <name type="scientific">Aporhodopirellula rubra</name>
    <dbReference type="NCBI Taxonomy" id="980271"/>
    <lineage>
        <taxon>Bacteria</taxon>
        <taxon>Pseudomonadati</taxon>
        <taxon>Planctomycetota</taxon>
        <taxon>Planctomycetia</taxon>
        <taxon>Pirellulales</taxon>
        <taxon>Pirellulaceae</taxon>
        <taxon>Aporhodopirellula</taxon>
    </lineage>
</organism>
<dbReference type="EMBL" id="JACHXU010000017">
    <property type="protein sequence ID" value="MBB3208679.1"/>
    <property type="molecule type" value="Genomic_DNA"/>
</dbReference>
<feature type="DNA-binding region" description="H-T-H motif" evidence="2">
    <location>
        <begin position="27"/>
        <end position="46"/>
    </location>
</feature>
<dbReference type="SUPFAM" id="SSF46689">
    <property type="entry name" value="Homeodomain-like"/>
    <property type="match status" value="1"/>
</dbReference>
<dbReference type="Pfam" id="PF00440">
    <property type="entry name" value="TetR_N"/>
    <property type="match status" value="1"/>
</dbReference>
<comment type="caution">
    <text evidence="4">The sequence shown here is derived from an EMBL/GenBank/DDBJ whole genome shotgun (WGS) entry which is preliminary data.</text>
</comment>
<evidence type="ECO:0000259" key="3">
    <source>
        <dbReference type="PROSITE" id="PS50977"/>
    </source>
</evidence>
<feature type="domain" description="HTH tetR-type" evidence="3">
    <location>
        <begin position="4"/>
        <end position="64"/>
    </location>
</feature>
<dbReference type="PANTHER" id="PTHR43479">
    <property type="entry name" value="ACREF/ENVCD OPERON REPRESSOR-RELATED"/>
    <property type="match status" value="1"/>
</dbReference>
<evidence type="ECO:0000256" key="2">
    <source>
        <dbReference type="PROSITE-ProRule" id="PRU00335"/>
    </source>
</evidence>
<dbReference type="InterPro" id="IPR050624">
    <property type="entry name" value="HTH-type_Tx_Regulator"/>
</dbReference>
<dbReference type="GO" id="GO:0003677">
    <property type="term" value="F:DNA binding"/>
    <property type="evidence" value="ECO:0007669"/>
    <property type="project" value="UniProtKB-UniRule"/>
</dbReference>
<protein>
    <submittedName>
        <fullName evidence="4">AcrR family transcriptional regulator</fullName>
    </submittedName>
</protein>
<reference evidence="4 5" key="1">
    <citation type="submission" date="2020-08" db="EMBL/GenBank/DDBJ databases">
        <title>Genomic Encyclopedia of Type Strains, Phase III (KMG-III): the genomes of soil and plant-associated and newly described type strains.</title>
        <authorList>
            <person name="Whitman W."/>
        </authorList>
    </citation>
    <scope>NUCLEOTIDE SEQUENCE [LARGE SCALE GENOMIC DNA]</scope>
    <source>
        <strain evidence="4 5">CECT 8075</strain>
    </source>
</reference>
<dbReference type="PRINTS" id="PR00455">
    <property type="entry name" value="HTHTETR"/>
</dbReference>
<evidence type="ECO:0000313" key="5">
    <source>
        <dbReference type="Proteomes" id="UP000536179"/>
    </source>
</evidence>
<keyword evidence="5" id="KW-1185">Reference proteome</keyword>
<dbReference type="Gene3D" id="1.10.357.10">
    <property type="entry name" value="Tetracycline Repressor, domain 2"/>
    <property type="match status" value="1"/>
</dbReference>
<dbReference type="InterPro" id="IPR036271">
    <property type="entry name" value="Tet_transcr_reg_TetR-rel_C_sf"/>
</dbReference>
<name>A0A7W5E1V6_9BACT</name>
<dbReference type="Proteomes" id="UP000536179">
    <property type="component" value="Unassembled WGS sequence"/>
</dbReference>
<dbReference type="PANTHER" id="PTHR43479:SF11">
    <property type="entry name" value="ACREF_ENVCD OPERON REPRESSOR-RELATED"/>
    <property type="match status" value="1"/>
</dbReference>
<dbReference type="SUPFAM" id="SSF48498">
    <property type="entry name" value="Tetracyclin repressor-like, C-terminal domain"/>
    <property type="match status" value="1"/>
</dbReference>
<evidence type="ECO:0000313" key="4">
    <source>
        <dbReference type="EMBL" id="MBB3208679.1"/>
    </source>
</evidence>
<keyword evidence="1 2" id="KW-0238">DNA-binding</keyword>
<proteinExistence type="predicted"/>